<dbReference type="EMBL" id="AMFJ01000656">
    <property type="protein sequence ID" value="EKE26807.1"/>
    <property type="molecule type" value="Genomic_DNA"/>
</dbReference>
<organism evidence="2">
    <name type="scientific">uncultured bacterium</name>
    <name type="common">gcode 4</name>
    <dbReference type="NCBI Taxonomy" id="1234023"/>
    <lineage>
        <taxon>Bacteria</taxon>
        <taxon>environmental samples</taxon>
    </lineage>
</organism>
<evidence type="ECO:0000256" key="1">
    <source>
        <dbReference type="ARBA" id="ARBA00022517"/>
    </source>
</evidence>
<dbReference type="InterPro" id="IPR023799">
    <property type="entry name" value="RbfA_dom_sf"/>
</dbReference>
<sequence length="118" mass="13926">MKKVDKLWFLIQEIVTSKILEYSQERMETFWITSVIEVKISQDYSYADIFVSSQKNTKELTKYLAEYASEIRSLIGKTINTRKIPSVRFRLPKEKKDTTDVLSIINELSDKYGFNKED</sequence>
<protein>
    <recommendedName>
        <fullName evidence="3">Ribosome-binding factor A</fullName>
    </recommendedName>
</protein>
<dbReference type="GO" id="GO:0006364">
    <property type="term" value="P:rRNA processing"/>
    <property type="evidence" value="ECO:0007669"/>
    <property type="project" value="InterPro"/>
</dbReference>
<proteinExistence type="predicted"/>
<evidence type="ECO:0000313" key="2">
    <source>
        <dbReference type="EMBL" id="EKE26807.1"/>
    </source>
</evidence>
<dbReference type="Gene3D" id="3.30.300.20">
    <property type="match status" value="1"/>
</dbReference>
<evidence type="ECO:0008006" key="3">
    <source>
        <dbReference type="Google" id="ProtNLM"/>
    </source>
</evidence>
<dbReference type="SUPFAM" id="SSF89919">
    <property type="entry name" value="Ribosome-binding factor A, RbfA"/>
    <property type="match status" value="1"/>
</dbReference>
<dbReference type="Pfam" id="PF02033">
    <property type="entry name" value="RBFA"/>
    <property type="match status" value="1"/>
</dbReference>
<reference evidence="2" key="1">
    <citation type="journal article" date="2012" name="Science">
        <title>Fermentation, hydrogen, and sulfur metabolism in multiple uncultivated bacterial phyla.</title>
        <authorList>
            <person name="Wrighton K.C."/>
            <person name="Thomas B.C."/>
            <person name="Sharon I."/>
            <person name="Miller C.S."/>
            <person name="Castelle C.J."/>
            <person name="VerBerkmoes N.C."/>
            <person name="Wilkins M.J."/>
            <person name="Hettich R.L."/>
            <person name="Lipton M.S."/>
            <person name="Williams K.H."/>
            <person name="Long P.E."/>
            <person name="Banfield J.F."/>
        </authorList>
    </citation>
    <scope>NUCLEOTIDE SEQUENCE [LARGE SCALE GENOMIC DNA]</scope>
</reference>
<keyword evidence="1" id="KW-0690">Ribosome biogenesis</keyword>
<accession>K2FY27</accession>
<dbReference type="InterPro" id="IPR000238">
    <property type="entry name" value="RbfA"/>
</dbReference>
<dbReference type="InterPro" id="IPR015946">
    <property type="entry name" value="KH_dom-like_a/b"/>
</dbReference>
<comment type="caution">
    <text evidence="2">The sequence shown here is derived from an EMBL/GenBank/DDBJ whole genome shotgun (WGS) entry which is preliminary data.</text>
</comment>
<gene>
    <name evidence="2" type="ORF">ACD_4C00140G0004</name>
</gene>
<dbReference type="AlphaFoldDB" id="K2FY27"/>
<name>K2FY27_9BACT</name>